<evidence type="ECO:0000313" key="2">
    <source>
        <dbReference type="EMBL" id="CAA9418985.1"/>
    </source>
</evidence>
<dbReference type="InterPro" id="IPR036390">
    <property type="entry name" value="WH_DNA-bd_sf"/>
</dbReference>
<dbReference type="EMBL" id="CADCVB010000066">
    <property type="protein sequence ID" value="CAA9418985.1"/>
    <property type="molecule type" value="Genomic_DNA"/>
</dbReference>
<reference evidence="2" key="1">
    <citation type="submission" date="2020-02" db="EMBL/GenBank/DDBJ databases">
        <authorList>
            <person name="Meier V. D."/>
        </authorList>
    </citation>
    <scope>NUCLEOTIDE SEQUENCE</scope>
    <source>
        <strain evidence="2">AVDCRST_MAG78</strain>
    </source>
</reference>
<evidence type="ECO:0000259" key="1">
    <source>
        <dbReference type="PROSITE" id="PS50995"/>
    </source>
</evidence>
<dbReference type="InterPro" id="IPR000835">
    <property type="entry name" value="HTH_MarR-typ"/>
</dbReference>
<dbReference type="PANTHER" id="PTHR33164:SF43">
    <property type="entry name" value="HTH-TYPE TRANSCRIPTIONAL REPRESSOR YETL"/>
    <property type="match status" value="1"/>
</dbReference>
<proteinExistence type="predicted"/>
<dbReference type="SUPFAM" id="SSF46785">
    <property type="entry name" value="Winged helix' DNA-binding domain"/>
    <property type="match status" value="1"/>
</dbReference>
<dbReference type="InterPro" id="IPR036388">
    <property type="entry name" value="WH-like_DNA-bd_sf"/>
</dbReference>
<dbReference type="AlphaFoldDB" id="A0A6J4PPW8"/>
<gene>
    <name evidence="2" type="ORF">AVDCRST_MAG78-893</name>
</gene>
<feature type="domain" description="HTH marR-type" evidence="1">
    <location>
        <begin position="12"/>
        <end position="144"/>
    </location>
</feature>
<sequence length="157" mass="17042">MRSEGMAEGRVENRVGYQMKRAQHALRVEMDKALRDIGMTTPQYAALSVLEATPGLSGVELARRSFVAPQTMNAILANLEAAGLAARRPHPEHGRILQAYLTEVGEESLARAHGAVGAVERRMLEGLSRDDRHRLLEALRSCADTLEVSAEEAIAGA</sequence>
<dbReference type="InterPro" id="IPR039422">
    <property type="entry name" value="MarR/SlyA-like"/>
</dbReference>
<dbReference type="Pfam" id="PF12802">
    <property type="entry name" value="MarR_2"/>
    <property type="match status" value="1"/>
</dbReference>
<dbReference type="PANTHER" id="PTHR33164">
    <property type="entry name" value="TRANSCRIPTIONAL REGULATOR, MARR FAMILY"/>
    <property type="match status" value="1"/>
</dbReference>
<accession>A0A6J4PPW8</accession>
<dbReference type="PROSITE" id="PS50995">
    <property type="entry name" value="HTH_MARR_2"/>
    <property type="match status" value="1"/>
</dbReference>
<organism evidence="2">
    <name type="scientific">uncultured Rubrobacteraceae bacterium</name>
    <dbReference type="NCBI Taxonomy" id="349277"/>
    <lineage>
        <taxon>Bacteria</taxon>
        <taxon>Bacillati</taxon>
        <taxon>Actinomycetota</taxon>
        <taxon>Rubrobacteria</taxon>
        <taxon>Rubrobacterales</taxon>
        <taxon>Rubrobacteraceae</taxon>
        <taxon>environmental samples</taxon>
    </lineage>
</organism>
<protein>
    <recommendedName>
        <fullName evidence="1">HTH marR-type domain-containing protein</fullName>
    </recommendedName>
</protein>
<dbReference type="Gene3D" id="1.10.10.10">
    <property type="entry name" value="Winged helix-like DNA-binding domain superfamily/Winged helix DNA-binding domain"/>
    <property type="match status" value="1"/>
</dbReference>
<dbReference type="GO" id="GO:0003700">
    <property type="term" value="F:DNA-binding transcription factor activity"/>
    <property type="evidence" value="ECO:0007669"/>
    <property type="project" value="InterPro"/>
</dbReference>
<name>A0A6J4PPW8_9ACTN</name>
<dbReference type="SMART" id="SM00347">
    <property type="entry name" value="HTH_MARR"/>
    <property type="match status" value="1"/>
</dbReference>
<dbReference type="GO" id="GO:0006950">
    <property type="term" value="P:response to stress"/>
    <property type="evidence" value="ECO:0007669"/>
    <property type="project" value="TreeGrafter"/>
</dbReference>